<evidence type="ECO:0000256" key="1">
    <source>
        <dbReference type="SAM" id="MobiDB-lite"/>
    </source>
</evidence>
<evidence type="ECO:0000313" key="4">
    <source>
        <dbReference type="RefSeq" id="XP_025407945.1"/>
    </source>
</evidence>
<name>A0A8B8FC88_9HEMI</name>
<sequence>MFKLTTVTMSFVCVAILSSQIKAFYVDAAPTVTTNEMDEMNRVTSAVQPTSMQIDRPSRAFDNPTTAQNDDSARRLLLADEPLAKGPLSGIVPGSGGGEQSTAVPASTSTAAPSGSSLPGSGYLSGSGLPGISGLSQGEDGGGQNPTLILGGFSVLVMPMRGMNMANIASMLSAGQQLGQIFPKPGGS</sequence>
<organism evidence="3 4">
    <name type="scientific">Sipha flava</name>
    <name type="common">yellow sugarcane aphid</name>
    <dbReference type="NCBI Taxonomy" id="143950"/>
    <lineage>
        <taxon>Eukaryota</taxon>
        <taxon>Metazoa</taxon>
        <taxon>Ecdysozoa</taxon>
        <taxon>Arthropoda</taxon>
        <taxon>Hexapoda</taxon>
        <taxon>Insecta</taxon>
        <taxon>Pterygota</taxon>
        <taxon>Neoptera</taxon>
        <taxon>Paraneoptera</taxon>
        <taxon>Hemiptera</taxon>
        <taxon>Sternorrhyncha</taxon>
        <taxon>Aphidomorpha</taxon>
        <taxon>Aphidoidea</taxon>
        <taxon>Aphididae</taxon>
        <taxon>Sipha</taxon>
    </lineage>
</organism>
<feature type="region of interest" description="Disordered" evidence="1">
    <location>
        <begin position="88"/>
        <end position="140"/>
    </location>
</feature>
<feature type="compositionally biased region" description="Low complexity" evidence="1">
    <location>
        <begin position="101"/>
        <end position="122"/>
    </location>
</feature>
<dbReference type="OrthoDB" id="6620050at2759"/>
<reference evidence="4" key="1">
    <citation type="submission" date="2025-08" db="UniProtKB">
        <authorList>
            <consortium name="RefSeq"/>
        </authorList>
    </citation>
    <scope>IDENTIFICATION</scope>
    <source>
        <tissue evidence="4">Whole body</tissue>
    </source>
</reference>
<accession>A0A8B8FC88</accession>
<feature type="signal peptide" evidence="2">
    <location>
        <begin position="1"/>
        <end position="23"/>
    </location>
</feature>
<gene>
    <name evidence="4" type="primary">LOC112681840</name>
</gene>
<feature type="chain" id="PRO_5034613408" evidence="2">
    <location>
        <begin position="24"/>
        <end position="188"/>
    </location>
</feature>
<proteinExistence type="predicted"/>
<dbReference type="RefSeq" id="XP_025407945.1">
    <property type="nucleotide sequence ID" value="XM_025552160.1"/>
</dbReference>
<evidence type="ECO:0000313" key="3">
    <source>
        <dbReference type="Proteomes" id="UP000694846"/>
    </source>
</evidence>
<dbReference type="AlphaFoldDB" id="A0A8B8FC88"/>
<dbReference type="GeneID" id="112681840"/>
<evidence type="ECO:0000256" key="2">
    <source>
        <dbReference type="SAM" id="SignalP"/>
    </source>
</evidence>
<keyword evidence="3" id="KW-1185">Reference proteome</keyword>
<keyword evidence="2" id="KW-0732">Signal</keyword>
<feature type="region of interest" description="Disordered" evidence="1">
    <location>
        <begin position="51"/>
        <end position="70"/>
    </location>
</feature>
<protein>
    <submittedName>
        <fullName evidence="4">Uncharacterized protein LOC112681840 isoform X3</fullName>
    </submittedName>
</protein>
<dbReference type="Proteomes" id="UP000694846">
    <property type="component" value="Unplaced"/>
</dbReference>